<reference evidence="1 2" key="1">
    <citation type="submission" date="2015-04" db="EMBL/GenBank/DDBJ databases">
        <title>Complete genome of flavobacterium.</title>
        <authorList>
            <person name="Kwon Y.M."/>
            <person name="Kim S.-J."/>
        </authorList>
    </citation>
    <scope>NUCLEOTIDE SEQUENCE [LARGE SCALE GENOMIC DNA]</scope>
    <source>
        <strain evidence="1 2">DK169</strain>
    </source>
</reference>
<evidence type="ECO:0000313" key="2">
    <source>
        <dbReference type="Proteomes" id="UP000050827"/>
    </source>
</evidence>
<proteinExistence type="predicted"/>
<comment type="caution">
    <text evidence="1">The sequence shown here is derived from an EMBL/GenBank/DDBJ whole genome shotgun (WGS) entry which is preliminary data.</text>
</comment>
<keyword evidence="2" id="KW-1185">Reference proteome</keyword>
<accession>A0A0Q1BM77</accession>
<dbReference type="STRING" id="346185.AAY42_16545"/>
<dbReference type="Proteomes" id="UP000050827">
    <property type="component" value="Unassembled WGS sequence"/>
</dbReference>
<evidence type="ECO:0000313" key="1">
    <source>
        <dbReference type="EMBL" id="KQC31812.1"/>
    </source>
</evidence>
<name>A0A0Q1BM77_9FLAO</name>
<protein>
    <submittedName>
        <fullName evidence="1">Carbohydrate-binding family 6 protein</fullName>
    </submittedName>
</protein>
<sequence>MTCSPKNDVVSIATLLDDAKVSFGIEHIQEALSDRGLKNLIQKEKKGTITFVLDSVHTTIKSEGFEIKKENDAIEIIAIDTEGLMYGGLELAEQIKLYGIERIQPLLKNPYMEMRGPKFNIPLDVRTPSYSDASDTGQQNIETMWDFDFWKDYIDTMARYRYNYISLWSLHPFPSLVKVPGYEDIALDDVKRSTGKWKELYNLNGIGMDAPHILDSTETLKKISIEEKITFWKKVMTYGKQRNIDFHIITWNIFDYGTGGKYGITDDINNEITQDYFRKSIKQLFVTYPDLAGIGLTTGENMKNNGKRTNAKEREDWAYKTYAKGILDAAKEMSDRQFTFIHRQHQTGAKEIAKKFKPVLSADNVEFLYCFKYAKAHVYSAMEQPYHEQDNFVADIEGMKTIWGLRNDDTYYFRWGAPDFVRGFINKIPHEVAKGIYFGSDQWIWGRDFLTKDPELFGQLEIQKHWYQWLLWGRLSYDPEIGNERFTALIANRFPNTDAKKLQKAWQQASMIYPVTTGFHWGSLDFQWYIEACISHPKPASNKTGFHDVNRFISLGVHPKSGNQSIPDYVKMKVKDSTSTRTSPLQVSKKLHQLSDSALLNLETLNTGNNIELSHTLNDIETISYLGKYYAHKIAGATQVALYRETKNRQYQKKAVNELTKALGFWKKYVSQALKQNKNPLWTNRVGHVDWMEITKWVEQDIEIAKQNQ</sequence>
<dbReference type="AlphaFoldDB" id="A0A0Q1BM77"/>
<organism evidence="1 2">
    <name type="scientific">Flagellimonas eckloniae</name>
    <dbReference type="NCBI Taxonomy" id="346185"/>
    <lineage>
        <taxon>Bacteria</taxon>
        <taxon>Pseudomonadati</taxon>
        <taxon>Bacteroidota</taxon>
        <taxon>Flavobacteriia</taxon>
        <taxon>Flavobacteriales</taxon>
        <taxon>Flavobacteriaceae</taxon>
        <taxon>Flagellimonas</taxon>
    </lineage>
</organism>
<gene>
    <name evidence="1" type="ORF">AAY42_16545</name>
</gene>
<dbReference type="EMBL" id="LCTZ01000002">
    <property type="protein sequence ID" value="KQC31812.1"/>
    <property type="molecule type" value="Genomic_DNA"/>
</dbReference>